<organism evidence="1 2">
    <name type="scientific">Pedobacter cryoconitis</name>
    <dbReference type="NCBI Taxonomy" id="188932"/>
    <lineage>
        <taxon>Bacteria</taxon>
        <taxon>Pseudomonadati</taxon>
        <taxon>Bacteroidota</taxon>
        <taxon>Sphingobacteriia</taxon>
        <taxon>Sphingobacteriales</taxon>
        <taxon>Sphingobacteriaceae</taxon>
        <taxon>Pedobacter</taxon>
    </lineage>
</organism>
<sequence>MKHLEHFCKMINLAVKLEWLDRNPFHAYQLKFEKVEREYLTTWELANLEAKTSPILRLQTIKNLFVLIVIPDWPILMYSI</sequence>
<evidence type="ECO:0000313" key="2">
    <source>
        <dbReference type="Proteomes" id="UP000537204"/>
    </source>
</evidence>
<reference evidence="1 2" key="1">
    <citation type="submission" date="2020-08" db="EMBL/GenBank/DDBJ databases">
        <title>Genomic Encyclopedia of Type Strains, Phase IV (KMG-V): Genome sequencing to study the core and pangenomes of soil and plant-associated prokaryotes.</title>
        <authorList>
            <person name="Whitman W."/>
        </authorList>
    </citation>
    <scope>NUCLEOTIDE SEQUENCE [LARGE SCALE GENOMIC DNA]</scope>
    <source>
        <strain evidence="1 2">S3M1</strain>
    </source>
</reference>
<proteinExistence type="predicted"/>
<protein>
    <submittedName>
        <fullName evidence="1">Uncharacterized protein</fullName>
    </submittedName>
</protein>
<gene>
    <name evidence="1" type="ORF">HDE68_003498</name>
</gene>
<name>A0A7W9E020_9SPHI</name>
<dbReference type="AlphaFoldDB" id="A0A7W9E020"/>
<comment type="caution">
    <text evidence="1">The sequence shown here is derived from an EMBL/GenBank/DDBJ whole genome shotgun (WGS) entry which is preliminary data.</text>
</comment>
<dbReference type="RefSeq" id="WP_260171794.1">
    <property type="nucleotide sequence ID" value="NZ_JACHCD010000001.1"/>
</dbReference>
<accession>A0A7W9E020</accession>
<dbReference type="Proteomes" id="UP000537204">
    <property type="component" value="Unassembled WGS sequence"/>
</dbReference>
<dbReference type="EMBL" id="JACHCE010000005">
    <property type="protein sequence ID" value="MBB5637583.1"/>
    <property type="molecule type" value="Genomic_DNA"/>
</dbReference>
<evidence type="ECO:0000313" key="1">
    <source>
        <dbReference type="EMBL" id="MBB5637583.1"/>
    </source>
</evidence>